<organism evidence="2 3">
    <name type="scientific">Deinococcus grandis</name>
    <dbReference type="NCBI Taxonomy" id="57498"/>
    <lineage>
        <taxon>Bacteria</taxon>
        <taxon>Thermotogati</taxon>
        <taxon>Deinococcota</taxon>
        <taxon>Deinococci</taxon>
        <taxon>Deinococcales</taxon>
        <taxon>Deinococcaceae</taxon>
        <taxon>Deinococcus</taxon>
    </lineage>
</organism>
<dbReference type="EMBL" id="BCMS01000006">
    <property type="protein sequence ID" value="GAQ23873.1"/>
    <property type="molecule type" value="Genomic_DNA"/>
</dbReference>
<evidence type="ECO:0000256" key="1">
    <source>
        <dbReference type="SAM" id="Phobius"/>
    </source>
</evidence>
<protein>
    <submittedName>
        <fullName evidence="2">Membrane dipeptidase</fullName>
    </submittedName>
</protein>
<keyword evidence="1" id="KW-1133">Transmembrane helix</keyword>
<dbReference type="AlphaFoldDB" id="A0A100HNC6"/>
<reference evidence="3" key="1">
    <citation type="submission" date="2015-11" db="EMBL/GenBank/DDBJ databases">
        <title>Draft Genome Sequence of the Radioresistant Bacterium Deinococcus grandis, Isolated from Freshwater Fish in Japan.</title>
        <authorList>
            <person name="Satoh K."/>
            <person name="Onodera T."/>
            <person name="Omoso K."/>
            <person name="Takeda-Yano K."/>
            <person name="Katayama T."/>
            <person name="Oono Y."/>
            <person name="Narumi I."/>
        </authorList>
    </citation>
    <scope>NUCLEOTIDE SEQUENCE [LARGE SCALE GENOMIC DNA]</scope>
    <source>
        <strain evidence="3">ATCC 43672</strain>
    </source>
</reference>
<keyword evidence="1" id="KW-0472">Membrane</keyword>
<proteinExistence type="predicted"/>
<dbReference type="RefSeq" id="WP_058979996.1">
    <property type="nucleotide sequence ID" value="NZ_BCMS01000006.1"/>
</dbReference>
<evidence type="ECO:0000313" key="3">
    <source>
        <dbReference type="Proteomes" id="UP000056209"/>
    </source>
</evidence>
<accession>A0A100HNC6</accession>
<gene>
    <name evidence="2" type="ORF">DEIGR_400006</name>
</gene>
<keyword evidence="3" id="KW-1185">Reference proteome</keyword>
<sequence length="131" mass="14187">MTELTLFALSVYIWGFIRVLRHPELPRSGERIAKSLTGAGIGVEGRALLRALNATAFMTPVVLLAEAGLRVAGLSSAPAWLLLALYAQWVYALHVTPTPGRQSQVYTVTIVLLSAGLLGEIVQFIDLMRAQ</sequence>
<keyword evidence="1" id="KW-0812">Transmembrane</keyword>
<feature type="transmembrane region" description="Helical" evidence="1">
    <location>
        <begin position="104"/>
        <end position="125"/>
    </location>
</feature>
<dbReference type="Proteomes" id="UP000056209">
    <property type="component" value="Unassembled WGS sequence"/>
</dbReference>
<comment type="caution">
    <text evidence="2">The sequence shown here is derived from an EMBL/GenBank/DDBJ whole genome shotgun (WGS) entry which is preliminary data.</text>
</comment>
<evidence type="ECO:0000313" key="2">
    <source>
        <dbReference type="EMBL" id="GAQ23873.1"/>
    </source>
</evidence>
<name>A0A100HNC6_9DEIO</name>
<feature type="transmembrane region" description="Helical" evidence="1">
    <location>
        <begin position="71"/>
        <end position="92"/>
    </location>
</feature>